<evidence type="ECO:0000256" key="1">
    <source>
        <dbReference type="SAM" id="MobiDB-lite"/>
    </source>
</evidence>
<dbReference type="PANTHER" id="PTHR43404:SF2">
    <property type="entry name" value="LIPOPOLYSACCHARIDE CHOLINEPHOSPHOTRANSFERASE LICD"/>
    <property type="match status" value="1"/>
</dbReference>
<sequence length="295" mass="32358">MEPAADEVASTEASDSEVRQHLAAAPAHVEDDVDEAVKKLGPYMRPPVYQRILLGMLQATDEVFSEAGIPYWICGGVLIGAMRHGGFVPHDDDLDIECFESDVPRIKDDAFAASSLPVCFEVCSRQRSGAFGKLVFFDIKTIQTTIDVFLREESLEKLPEFPSAAEVFPLRRYDFNGVLVSGPGGDPRAYLARCYSPEVFDVVKVWNHHVDYLGDVDTAVFDASSWSLPLPVYLDPSDAVSRLGYRPPAVEVTAAETFAHLGREGGEVQTMLWETLGWASPMLPPPDAVCFDDAG</sequence>
<accession>A0ABN9V0K4</accession>
<dbReference type="EMBL" id="CAUYUJ010016451">
    <property type="protein sequence ID" value="CAK0865451.1"/>
    <property type="molecule type" value="Genomic_DNA"/>
</dbReference>
<evidence type="ECO:0000259" key="2">
    <source>
        <dbReference type="Pfam" id="PF04991"/>
    </source>
</evidence>
<gene>
    <name evidence="3" type="ORF">PCOR1329_LOCUS52962</name>
</gene>
<protein>
    <recommendedName>
        <fullName evidence="2">LicD/FKTN/FKRP nucleotidyltransferase domain-containing protein</fullName>
    </recommendedName>
</protein>
<feature type="region of interest" description="Disordered" evidence="1">
    <location>
        <begin position="1"/>
        <end position="20"/>
    </location>
</feature>
<dbReference type="InterPro" id="IPR007074">
    <property type="entry name" value="LicD/FKTN/FKRP_NTP_transf"/>
</dbReference>
<comment type="caution">
    <text evidence="3">The sequence shown here is derived from an EMBL/GenBank/DDBJ whole genome shotgun (WGS) entry which is preliminary data.</text>
</comment>
<dbReference type="Pfam" id="PF04991">
    <property type="entry name" value="LicD"/>
    <property type="match status" value="1"/>
</dbReference>
<reference evidence="3" key="1">
    <citation type="submission" date="2023-10" db="EMBL/GenBank/DDBJ databases">
        <authorList>
            <person name="Chen Y."/>
            <person name="Shah S."/>
            <person name="Dougan E. K."/>
            <person name="Thang M."/>
            <person name="Chan C."/>
        </authorList>
    </citation>
    <scope>NUCLEOTIDE SEQUENCE [LARGE SCALE GENOMIC DNA]</scope>
</reference>
<keyword evidence="4" id="KW-1185">Reference proteome</keyword>
<dbReference type="Proteomes" id="UP001189429">
    <property type="component" value="Unassembled WGS sequence"/>
</dbReference>
<name>A0ABN9V0K4_9DINO</name>
<feature type="domain" description="LicD/FKTN/FKRP nucleotidyltransferase" evidence="2">
    <location>
        <begin position="66"/>
        <end position="113"/>
    </location>
</feature>
<dbReference type="InterPro" id="IPR052942">
    <property type="entry name" value="LPS_cholinephosphotransferase"/>
</dbReference>
<evidence type="ECO:0000313" key="4">
    <source>
        <dbReference type="Proteomes" id="UP001189429"/>
    </source>
</evidence>
<evidence type="ECO:0000313" key="3">
    <source>
        <dbReference type="EMBL" id="CAK0865451.1"/>
    </source>
</evidence>
<organism evidence="3 4">
    <name type="scientific">Prorocentrum cordatum</name>
    <dbReference type="NCBI Taxonomy" id="2364126"/>
    <lineage>
        <taxon>Eukaryota</taxon>
        <taxon>Sar</taxon>
        <taxon>Alveolata</taxon>
        <taxon>Dinophyceae</taxon>
        <taxon>Prorocentrales</taxon>
        <taxon>Prorocentraceae</taxon>
        <taxon>Prorocentrum</taxon>
    </lineage>
</organism>
<proteinExistence type="predicted"/>
<dbReference type="PANTHER" id="PTHR43404">
    <property type="entry name" value="LIPOPOLYSACCHARIDE CHOLINEPHOSPHOTRANSFERASE LICD"/>
    <property type="match status" value="1"/>
</dbReference>